<dbReference type="Proteomes" id="UP001165083">
    <property type="component" value="Unassembled WGS sequence"/>
</dbReference>
<dbReference type="InterPro" id="IPR031825">
    <property type="entry name" value="RXLR"/>
</dbReference>
<evidence type="ECO:0000313" key="6">
    <source>
        <dbReference type="EMBL" id="GMF11393.1"/>
    </source>
</evidence>
<gene>
    <name evidence="6" type="ORF">Plil01_000210000</name>
</gene>
<dbReference type="AlphaFoldDB" id="A0A9W6TE31"/>
<comment type="subcellular location">
    <subcellularLocation>
        <location evidence="1 5">Secreted</location>
    </subcellularLocation>
</comment>
<name>A0A9W6TE31_9STRA</name>
<comment type="domain">
    <text evidence="5">The RxLR-dEER motif acts to carry the protein into the host cell cytoplasm through binding to cell surface phosphatidylinositol-3-phosphate.</text>
</comment>
<evidence type="ECO:0000256" key="3">
    <source>
        <dbReference type="ARBA" id="ARBA00022525"/>
    </source>
</evidence>
<keyword evidence="7" id="KW-1185">Reference proteome</keyword>
<evidence type="ECO:0000313" key="7">
    <source>
        <dbReference type="Proteomes" id="UP001165083"/>
    </source>
</evidence>
<dbReference type="Pfam" id="PF16810">
    <property type="entry name" value="RXLR"/>
    <property type="match status" value="1"/>
</dbReference>
<accession>A0A9W6TE31</accession>
<dbReference type="OrthoDB" id="124445at2759"/>
<evidence type="ECO:0000256" key="2">
    <source>
        <dbReference type="ARBA" id="ARBA00010400"/>
    </source>
</evidence>
<feature type="chain" id="PRO_5041014170" description="RxLR effector protein" evidence="5">
    <location>
        <begin position="21"/>
        <end position="142"/>
    </location>
</feature>
<dbReference type="GO" id="GO:0005576">
    <property type="term" value="C:extracellular region"/>
    <property type="evidence" value="ECO:0007669"/>
    <property type="project" value="UniProtKB-SubCell"/>
</dbReference>
<sequence>MHLVILVSITVTSLVSSGNALSTTTDSDQIKISQLAPPYVVNTAAAVENNGERNLRTGTRINDEEERGKTWAFLKGLLPDETEKEIRALKKLASTFQGYQAADKMPYDAYKAAKRMGYSRNEAVKYGMRYEKYLENPSAYHR</sequence>
<comment type="caution">
    <text evidence="6">The sequence shown here is derived from an EMBL/GenBank/DDBJ whole genome shotgun (WGS) entry which is preliminary data.</text>
</comment>
<proteinExistence type="inferred from homology"/>
<evidence type="ECO:0000256" key="1">
    <source>
        <dbReference type="ARBA" id="ARBA00004613"/>
    </source>
</evidence>
<organism evidence="6 7">
    <name type="scientific">Phytophthora lilii</name>
    <dbReference type="NCBI Taxonomy" id="2077276"/>
    <lineage>
        <taxon>Eukaryota</taxon>
        <taxon>Sar</taxon>
        <taxon>Stramenopiles</taxon>
        <taxon>Oomycota</taxon>
        <taxon>Peronosporomycetes</taxon>
        <taxon>Peronosporales</taxon>
        <taxon>Peronosporaceae</taxon>
        <taxon>Phytophthora</taxon>
    </lineage>
</organism>
<comment type="function">
    <text evidence="5">Effector that suppresses plant defense responses during pathogen infection.</text>
</comment>
<keyword evidence="4 5" id="KW-0732">Signal</keyword>
<dbReference type="EMBL" id="BSXW01000074">
    <property type="protein sequence ID" value="GMF11393.1"/>
    <property type="molecule type" value="Genomic_DNA"/>
</dbReference>
<evidence type="ECO:0000256" key="5">
    <source>
        <dbReference type="RuleBase" id="RU367124"/>
    </source>
</evidence>
<protein>
    <recommendedName>
        <fullName evidence="5">RxLR effector protein</fullName>
    </recommendedName>
</protein>
<reference evidence="6" key="1">
    <citation type="submission" date="2023-04" db="EMBL/GenBank/DDBJ databases">
        <title>Phytophthora lilii NBRC 32176.</title>
        <authorList>
            <person name="Ichikawa N."/>
            <person name="Sato H."/>
            <person name="Tonouchi N."/>
        </authorList>
    </citation>
    <scope>NUCLEOTIDE SEQUENCE</scope>
    <source>
        <strain evidence="6">NBRC 32176</strain>
    </source>
</reference>
<evidence type="ECO:0000256" key="4">
    <source>
        <dbReference type="ARBA" id="ARBA00022729"/>
    </source>
</evidence>
<keyword evidence="3 5" id="KW-0964">Secreted</keyword>
<feature type="signal peptide" evidence="5">
    <location>
        <begin position="1"/>
        <end position="20"/>
    </location>
</feature>
<comment type="similarity">
    <text evidence="2 5">Belongs to the RxLR effector family.</text>
</comment>